<sequence length="72" mass="7712">MRKEISAYWPLAVIVPFAAIAWIHAWQAAQQQAPLAVEQVSAELSRAVSYGYVSSDGAESVAVVRTGAALRP</sequence>
<dbReference type="RefSeq" id="WP_377709205.1">
    <property type="nucleotide sequence ID" value="NZ_JBHSMP010000006.1"/>
</dbReference>
<protein>
    <submittedName>
        <fullName evidence="2">Uncharacterized protein</fullName>
    </submittedName>
</protein>
<evidence type="ECO:0000313" key="2">
    <source>
        <dbReference type="EMBL" id="MFC5427659.1"/>
    </source>
</evidence>
<keyword evidence="1" id="KW-0812">Transmembrane</keyword>
<keyword evidence="3" id="KW-1185">Reference proteome</keyword>
<feature type="transmembrane region" description="Helical" evidence="1">
    <location>
        <begin position="7"/>
        <end position="26"/>
    </location>
</feature>
<proteinExistence type="predicted"/>
<reference evidence="3" key="1">
    <citation type="journal article" date="2019" name="Int. J. Syst. Evol. Microbiol.">
        <title>The Global Catalogue of Microorganisms (GCM) 10K type strain sequencing project: providing services to taxonomists for standard genome sequencing and annotation.</title>
        <authorList>
            <consortium name="The Broad Institute Genomics Platform"/>
            <consortium name="The Broad Institute Genome Sequencing Center for Infectious Disease"/>
            <person name="Wu L."/>
            <person name="Ma J."/>
        </authorList>
    </citation>
    <scope>NUCLEOTIDE SEQUENCE [LARGE SCALE GENOMIC DNA]</scope>
    <source>
        <strain evidence="3">CCUG 56042</strain>
    </source>
</reference>
<organism evidence="2 3">
    <name type="scientific">Paraburkholderia denitrificans</name>
    <dbReference type="NCBI Taxonomy" id="694025"/>
    <lineage>
        <taxon>Bacteria</taxon>
        <taxon>Pseudomonadati</taxon>
        <taxon>Pseudomonadota</taxon>
        <taxon>Betaproteobacteria</taxon>
        <taxon>Burkholderiales</taxon>
        <taxon>Burkholderiaceae</taxon>
        <taxon>Paraburkholderia</taxon>
    </lineage>
</organism>
<evidence type="ECO:0000256" key="1">
    <source>
        <dbReference type="SAM" id="Phobius"/>
    </source>
</evidence>
<dbReference type="Proteomes" id="UP001596103">
    <property type="component" value="Unassembled WGS sequence"/>
</dbReference>
<accession>A0ABW0J3P1</accession>
<keyword evidence="1" id="KW-1133">Transmembrane helix</keyword>
<name>A0ABW0J3P1_9BURK</name>
<comment type="caution">
    <text evidence="2">The sequence shown here is derived from an EMBL/GenBank/DDBJ whole genome shotgun (WGS) entry which is preliminary data.</text>
</comment>
<keyword evidence="1" id="KW-0472">Membrane</keyword>
<evidence type="ECO:0000313" key="3">
    <source>
        <dbReference type="Proteomes" id="UP001596103"/>
    </source>
</evidence>
<dbReference type="EMBL" id="JBHSMP010000006">
    <property type="protein sequence ID" value="MFC5427659.1"/>
    <property type="molecule type" value="Genomic_DNA"/>
</dbReference>
<gene>
    <name evidence="2" type="ORF">ACFPTO_02360</name>
</gene>